<evidence type="ECO:0000256" key="1">
    <source>
        <dbReference type="ARBA" id="ARBA00004167"/>
    </source>
</evidence>
<evidence type="ECO:0000256" key="4">
    <source>
        <dbReference type="ARBA" id="ARBA00023136"/>
    </source>
</evidence>
<feature type="domain" description="TonB C-terminal" evidence="5">
    <location>
        <begin position="17"/>
        <end position="97"/>
    </location>
</feature>
<keyword evidence="4" id="KW-0472">Membrane</keyword>
<evidence type="ECO:0000313" key="6">
    <source>
        <dbReference type="EMBL" id="QTC88294.1"/>
    </source>
</evidence>
<dbReference type="NCBIfam" id="TIGR01352">
    <property type="entry name" value="tonB_Cterm"/>
    <property type="match status" value="1"/>
</dbReference>
<organism evidence="6 7">
    <name type="scientific">Brevundimonas pondensis</name>
    <dbReference type="NCBI Taxonomy" id="2774189"/>
    <lineage>
        <taxon>Bacteria</taxon>
        <taxon>Pseudomonadati</taxon>
        <taxon>Pseudomonadota</taxon>
        <taxon>Alphaproteobacteria</taxon>
        <taxon>Caulobacterales</taxon>
        <taxon>Caulobacteraceae</taxon>
        <taxon>Brevundimonas</taxon>
    </lineage>
</organism>
<dbReference type="InterPro" id="IPR006260">
    <property type="entry name" value="TonB/TolA_C"/>
</dbReference>
<proteinExistence type="predicted"/>
<dbReference type="Gene3D" id="3.30.1150.10">
    <property type="match status" value="1"/>
</dbReference>
<keyword evidence="7" id="KW-1185">Reference proteome</keyword>
<dbReference type="Pfam" id="PF03544">
    <property type="entry name" value="TonB_C"/>
    <property type="match status" value="1"/>
</dbReference>
<keyword evidence="3" id="KW-1133">Transmembrane helix</keyword>
<evidence type="ECO:0000259" key="5">
    <source>
        <dbReference type="Pfam" id="PF03544"/>
    </source>
</evidence>
<gene>
    <name evidence="6" type="ORF">IFE19_02495</name>
</gene>
<evidence type="ECO:0000256" key="3">
    <source>
        <dbReference type="ARBA" id="ARBA00022989"/>
    </source>
</evidence>
<evidence type="ECO:0000256" key="2">
    <source>
        <dbReference type="ARBA" id="ARBA00022692"/>
    </source>
</evidence>
<protein>
    <submittedName>
        <fullName evidence="6">Energy transducer TonB</fullName>
    </submittedName>
</protein>
<dbReference type="SUPFAM" id="SSF74653">
    <property type="entry name" value="TolA/TonB C-terminal domain"/>
    <property type="match status" value="1"/>
</dbReference>
<name>A0ABX7SKU1_9CAUL</name>
<dbReference type="RefSeq" id="WP_207825394.1">
    <property type="nucleotide sequence ID" value="NZ_CP062006.1"/>
</dbReference>
<reference evidence="6 7" key="1">
    <citation type="submission" date="2020-09" db="EMBL/GenBank/DDBJ databases">
        <title>Brevundimonas sp. LVF1 isolated from an oligotrophic pond in Goettingen, Germany.</title>
        <authorList>
            <person name="Friedrich I."/>
            <person name="Klassen A."/>
            <person name="Neubauer H."/>
            <person name="Schneider D."/>
            <person name="Hertel R."/>
            <person name="Daniel R."/>
        </authorList>
    </citation>
    <scope>NUCLEOTIDE SEQUENCE [LARGE SCALE GENOMIC DNA]</scope>
    <source>
        <strain evidence="6 7">LVF1</strain>
    </source>
</reference>
<sequence length="98" mass="10454">MSDEGRAITNPSWLQAPEPAFPRAALRKGVETGAVSLECQADAQGRISACEIVDETPPGAGFGAETVRAAMKARIRPRLIDGEPAASQVAFTVRYRLE</sequence>
<dbReference type="InterPro" id="IPR037682">
    <property type="entry name" value="TonB_C"/>
</dbReference>
<comment type="subcellular location">
    <subcellularLocation>
        <location evidence="1">Membrane</location>
        <topology evidence="1">Single-pass membrane protein</topology>
    </subcellularLocation>
</comment>
<keyword evidence="2" id="KW-0812">Transmembrane</keyword>
<dbReference type="Proteomes" id="UP000663942">
    <property type="component" value="Chromosome"/>
</dbReference>
<dbReference type="EMBL" id="CP062006">
    <property type="protein sequence ID" value="QTC88294.1"/>
    <property type="molecule type" value="Genomic_DNA"/>
</dbReference>
<evidence type="ECO:0000313" key="7">
    <source>
        <dbReference type="Proteomes" id="UP000663942"/>
    </source>
</evidence>
<accession>A0ABX7SKU1</accession>